<dbReference type="InterPro" id="IPR057958">
    <property type="entry name" value="SH3b_P2_dom"/>
</dbReference>
<reference evidence="2 3" key="1">
    <citation type="submission" date="2017-08" db="EMBL/GenBank/DDBJ databases">
        <title>Draft genome sequences of 64 type strains of genus Staph aureus.</title>
        <authorList>
            <person name="Cole K."/>
            <person name="Golubchik T."/>
            <person name="Russell J."/>
            <person name="Foster D."/>
            <person name="Llewelyn M."/>
            <person name="Wilson D."/>
            <person name="Crook D."/>
            <person name="Paul J."/>
        </authorList>
    </citation>
    <scope>NUCLEOTIDE SEQUENCE [LARGE SCALE GENOMIC DNA]</scope>
    <source>
        <strain evidence="2 3">DSM 21968</strain>
    </source>
</reference>
<dbReference type="InterPro" id="IPR007921">
    <property type="entry name" value="CHAP_dom"/>
</dbReference>
<dbReference type="SUPFAM" id="SSF53187">
    <property type="entry name" value="Zn-dependent exopeptidases"/>
    <property type="match status" value="1"/>
</dbReference>
<dbReference type="SMART" id="SM00646">
    <property type="entry name" value="Ami_3"/>
    <property type="match status" value="1"/>
</dbReference>
<dbReference type="CDD" id="cd02696">
    <property type="entry name" value="MurNAc-LAA"/>
    <property type="match status" value="1"/>
</dbReference>
<evidence type="ECO:0000313" key="3">
    <source>
        <dbReference type="Proteomes" id="UP000242752"/>
    </source>
</evidence>
<comment type="caution">
    <text evidence="2">The sequence shown here is derived from an EMBL/GenBank/DDBJ whole genome shotgun (WGS) entry which is preliminary data.</text>
</comment>
<dbReference type="PROSITE" id="PS50911">
    <property type="entry name" value="CHAP"/>
    <property type="match status" value="1"/>
</dbReference>
<keyword evidence="3" id="KW-1185">Reference proteome</keyword>
<dbReference type="RefSeq" id="WP_103357205.1">
    <property type="nucleotide sequence ID" value="NZ_PPRF01000010.1"/>
</dbReference>
<name>A0A2K3YWD1_9STAP</name>
<gene>
    <name evidence="2" type="ORF">CD122_01230</name>
</gene>
<dbReference type="Gene3D" id="2.30.30.40">
    <property type="entry name" value="SH3 Domains"/>
    <property type="match status" value="1"/>
</dbReference>
<dbReference type="InterPro" id="IPR050695">
    <property type="entry name" value="N-acetylmuramoyl_amidase_3"/>
</dbReference>
<evidence type="ECO:0000259" key="1">
    <source>
        <dbReference type="PROSITE" id="PS50911"/>
    </source>
</evidence>
<dbReference type="SUPFAM" id="SSF54001">
    <property type="entry name" value="Cysteine proteinases"/>
    <property type="match status" value="1"/>
</dbReference>
<organism evidence="2 3">
    <name type="scientific">Staphylococcus rostri</name>
    <dbReference type="NCBI Taxonomy" id="522262"/>
    <lineage>
        <taxon>Bacteria</taxon>
        <taxon>Bacillati</taxon>
        <taxon>Bacillota</taxon>
        <taxon>Bacilli</taxon>
        <taxon>Bacillales</taxon>
        <taxon>Staphylococcaceae</taxon>
        <taxon>Staphylococcus</taxon>
    </lineage>
</organism>
<dbReference type="GO" id="GO:0008745">
    <property type="term" value="F:N-acetylmuramoyl-L-alanine amidase activity"/>
    <property type="evidence" value="ECO:0007669"/>
    <property type="project" value="InterPro"/>
</dbReference>
<dbReference type="InterPro" id="IPR038765">
    <property type="entry name" value="Papain-like_cys_pep_sf"/>
</dbReference>
<proteinExistence type="predicted"/>
<dbReference type="Gene3D" id="3.90.1720.10">
    <property type="entry name" value="endopeptidase domain like (from Nostoc punctiforme)"/>
    <property type="match status" value="1"/>
</dbReference>
<dbReference type="InterPro" id="IPR002508">
    <property type="entry name" value="MurNAc-LAA_cat"/>
</dbReference>
<dbReference type="AlphaFoldDB" id="A0A2K3YWD1"/>
<dbReference type="Proteomes" id="UP000242752">
    <property type="component" value="Unassembled WGS sequence"/>
</dbReference>
<dbReference type="Gene3D" id="3.40.630.40">
    <property type="entry name" value="Zn-dependent exopeptidases"/>
    <property type="match status" value="1"/>
</dbReference>
<dbReference type="PANTHER" id="PTHR30404:SF8">
    <property type="entry name" value="AUTOLYSIN PH-RELATED"/>
    <property type="match status" value="1"/>
</dbReference>
<dbReference type="Pfam" id="PF25606">
    <property type="entry name" value="SH3b_P2"/>
    <property type="match status" value="1"/>
</dbReference>
<dbReference type="OrthoDB" id="2195319at2"/>
<accession>A0A2K3YWD1</accession>
<evidence type="ECO:0000313" key="2">
    <source>
        <dbReference type="EMBL" id="PNZ29920.1"/>
    </source>
</evidence>
<dbReference type="EMBL" id="PPRF01000010">
    <property type="protein sequence ID" value="PNZ29920.1"/>
    <property type="molecule type" value="Genomic_DNA"/>
</dbReference>
<dbReference type="Pfam" id="PF05257">
    <property type="entry name" value="CHAP"/>
    <property type="match status" value="1"/>
</dbReference>
<dbReference type="GO" id="GO:0030288">
    <property type="term" value="C:outer membrane-bounded periplasmic space"/>
    <property type="evidence" value="ECO:0007669"/>
    <property type="project" value="TreeGrafter"/>
</dbReference>
<dbReference type="Pfam" id="PF01520">
    <property type="entry name" value="Amidase_3"/>
    <property type="match status" value="1"/>
</dbReference>
<feature type="domain" description="Peptidase C51" evidence="1">
    <location>
        <begin position="4"/>
        <end position="143"/>
    </location>
</feature>
<sequence>MRTKDEAIKWINNSVGKKYDFDKCYGYQCYDYVNAYFYYMTGLVLHGLYAKNVAIDNAKTLANIATVYNNTPEFLPQPGDIVVFNGRYGNGAGHVALVTQATLDSFEVVEQNWLGGGFVNGAPGWETATRRWHYYDNPMTFIRLHYAQKKSIRNLIPASAPKAVKRKIVLVAGHGYNDPGVVGNGTNERDFIRQYIVPNVAKYLRSAGHDVYLYGGSAMNQDMYQDTAYGQSIGNRRDYGMYWVKNVQKPDAIIEFHLDAAGPSANGGHVIISGQFKADSIDNTIQSVIKSNVGQIRGVTARNDLLNVNVSAEINVNYRLAELGFITNKKDMDYIKANYDKYAKDIASAIHGKPIGGAPAGQKQVQQTTWAWGGVFYPNTAIKVRRLPGLDGEVVDQGSWLYTNNDWVKFDQIIKKDGYWWIRFKYQAPGASKKYFYCAVCKITDKDEKIKNEKYWGSIKWT</sequence>
<dbReference type="PANTHER" id="PTHR30404">
    <property type="entry name" value="N-ACETYLMURAMOYL-L-ALANINE AMIDASE"/>
    <property type="match status" value="1"/>
</dbReference>
<protein>
    <submittedName>
        <fullName evidence="2">Amidase</fullName>
    </submittedName>
</protein>
<dbReference type="GO" id="GO:0009253">
    <property type="term" value="P:peptidoglycan catabolic process"/>
    <property type="evidence" value="ECO:0007669"/>
    <property type="project" value="InterPro"/>
</dbReference>